<keyword evidence="1" id="KW-0808">Transferase</keyword>
<evidence type="ECO:0000313" key="2">
    <source>
        <dbReference type="Proteomes" id="UP000199664"/>
    </source>
</evidence>
<dbReference type="Proteomes" id="UP000199664">
    <property type="component" value="Unassembled WGS sequence"/>
</dbReference>
<protein>
    <submittedName>
        <fullName evidence="1">Glycosyl transferase family 2</fullName>
    </submittedName>
</protein>
<proteinExistence type="predicted"/>
<dbReference type="STRING" id="1036779.SAMN04515666_101560"/>
<evidence type="ECO:0000313" key="1">
    <source>
        <dbReference type="EMBL" id="SEK45483.1"/>
    </source>
</evidence>
<dbReference type="RefSeq" id="WP_244543665.1">
    <property type="nucleotide sequence ID" value="NZ_FOAN01000001.1"/>
</dbReference>
<name>A0A1H7H4X3_9HYPH</name>
<sequence length="289" mass="32296">MGPPRPDFAFLALAKDCAATIPPFLELLQTLRRSGSSVAAFVGENGSRDGTQALLDQAQRRGELILVPTAFMASEPERLRRMALGRERLKSELEASGLEPRVVCVLDIDNVIAVPPSIPALLAAAAKLDRPGVFGVSASSRPHYYDLLAYEDEDRSFTTLLDELAISRSGIVQYYRFFRSRIYPHQRALTSDREISCASTFNGLCLYRAETYRLGSYRQAGPIICEHLVFNRRLAALTGGAMLIDPDLVLRTPRDHAEQSFLPFAWRRFRKLISQPRPRHISLPNLPAE</sequence>
<dbReference type="GO" id="GO:0016740">
    <property type="term" value="F:transferase activity"/>
    <property type="evidence" value="ECO:0007669"/>
    <property type="project" value="UniProtKB-KW"/>
</dbReference>
<accession>A0A1H7H4X3</accession>
<reference evidence="2" key="1">
    <citation type="submission" date="2016-10" db="EMBL/GenBank/DDBJ databases">
        <authorList>
            <person name="Varghese N."/>
            <person name="Submissions S."/>
        </authorList>
    </citation>
    <scope>NUCLEOTIDE SEQUENCE [LARGE SCALE GENOMIC DNA]</scope>
    <source>
        <strain evidence="2">LMG 26383,CCUG 61248,R- 45681</strain>
    </source>
</reference>
<dbReference type="EMBL" id="FOAN01000001">
    <property type="protein sequence ID" value="SEK45483.1"/>
    <property type="molecule type" value="Genomic_DNA"/>
</dbReference>
<keyword evidence="2" id="KW-1185">Reference proteome</keyword>
<organism evidence="1 2">
    <name type="scientific">Bosea lupini</name>
    <dbReference type="NCBI Taxonomy" id="1036779"/>
    <lineage>
        <taxon>Bacteria</taxon>
        <taxon>Pseudomonadati</taxon>
        <taxon>Pseudomonadota</taxon>
        <taxon>Alphaproteobacteria</taxon>
        <taxon>Hyphomicrobiales</taxon>
        <taxon>Boseaceae</taxon>
        <taxon>Bosea</taxon>
    </lineage>
</organism>
<dbReference type="AlphaFoldDB" id="A0A1H7H4X3"/>
<gene>
    <name evidence="1" type="ORF">SAMN04515666_101560</name>
</gene>